<accession>A0A1F5JXX8</accession>
<evidence type="ECO:0008006" key="3">
    <source>
        <dbReference type="Google" id="ProtNLM"/>
    </source>
</evidence>
<dbReference type="Proteomes" id="UP000176902">
    <property type="component" value="Unassembled WGS sequence"/>
</dbReference>
<dbReference type="AlphaFoldDB" id="A0A1F5JXX8"/>
<dbReference type="STRING" id="1797768.A3C59_05085"/>
<dbReference type="EMBL" id="MFCV01000009">
    <property type="protein sequence ID" value="OGE33478.1"/>
    <property type="molecule type" value="Genomic_DNA"/>
</dbReference>
<proteinExistence type="predicted"/>
<organism evidence="1 2">
    <name type="scientific">Candidatus Daviesbacteria bacterium RIFCSPHIGHO2_02_FULL_36_13</name>
    <dbReference type="NCBI Taxonomy" id="1797768"/>
    <lineage>
        <taxon>Bacteria</taxon>
        <taxon>Candidatus Daviesiibacteriota</taxon>
    </lineage>
</organism>
<gene>
    <name evidence="1" type="ORF">A3C59_05085</name>
</gene>
<sequence length="65" mass="7350">MKANILLKYENKWVALNSNRNKVLHAANTIDQLNKVLTKTKEKDVILHYVMPFNGNISPLGSQNG</sequence>
<reference evidence="1 2" key="1">
    <citation type="journal article" date="2016" name="Nat. Commun.">
        <title>Thousands of microbial genomes shed light on interconnected biogeochemical processes in an aquifer system.</title>
        <authorList>
            <person name="Anantharaman K."/>
            <person name="Brown C.T."/>
            <person name="Hug L.A."/>
            <person name="Sharon I."/>
            <person name="Castelle C.J."/>
            <person name="Probst A.J."/>
            <person name="Thomas B.C."/>
            <person name="Singh A."/>
            <person name="Wilkins M.J."/>
            <person name="Karaoz U."/>
            <person name="Brodie E.L."/>
            <person name="Williams K.H."/>
            <person name="Hubbard S.S."/>
            <person name="Banfield J.F."/>
        </authorList>
    </citation>
    <scope>NUCLEOTIDE SEQUENCE [LARGE SCALE GENOMIC DNA]</scope>
</reference>
<comment type="caution">
    <text evidence="1">The sequence shown here is derived from an EMBL/GenBank/DDBJ whole genome shotgun (WGS) entry which is preliminary data.</text>
</comment>
<evidence type="ECO:0000313" key="1">
    <source>
        <dbReference type="EMBL" id="OGE33478.1"/>
    </source>
</evidence>
<name>A0A1F5JXX8_9BACT</name>
<protein>
    <recommendedName>
        <fullName evidence="3">DUF5678 domain-containing protein</fullName>
    </recommendedName>
</protein>
<evidence type="ECO:0000313" key="2">
    <source>
        <dbReference type="Proteomes" id="UP000176902"/>
    </source>
</evidence>